<proteinExistence type="predicted"/>
<comment type="caution">
    <text evidence="1">The sequence shown here is derived from an EMBL/GenBank/DDBJ whole genome shotgun (WGS) entry which is preliminary data.</text>
</comment>
<dbReference type="EMBL" id="AZFW01000017">
    <property type="protein sequence ID" value="KRM29175.1"/>
    <property type="molecule type" value="Genomic_DNA"/>
</dbReference>
<dbReference type="AlphaFoldDB" id="A0A0R1XG92"/>
<evidence type="ECO:0000313" key="2">
    <source>
        <dbReference type="Proteomes" id="UP000050949"/>
    </source>
</evidence>
<protein>
    <submittedName>
        <fullName evidence="1">Uncharacterized protein</fullName>
    </submittedName>
</protein>
<reference evidence="1 2" key="1">
    <citation type="journal article" date="2015" name="Genome Announc.">
        <title>Expanding the biotechnology potential of lactobacilli through comparative genomics of 213 strains and associated genera.</title>
        <authorList>
            <person name="Sun Z."/>
            <person name="Harris H.M."/>
            <person name="McCann A."/>
            <person name="Guo C."/>
            <person name="Argimon S."/>
            <person name="Zhang W."/>
            <person name="Yang X."/>
            <person name="Jeffery I.B."/>
            <person name="Cooney J.C."/>
            <person name="Kagawa T.F."/>
            <person name="Liu W."/>
            <person name="Song Y."/>
            <person name="Salvetti E."/>
            <person name="Wrobel A."/>
            <person name="Rasinkangas P."/>
            <person name="Parkhill J."/>
            <person name="Rea M.C."/>
            <person name="O'Sullivan O."/>
            <person name="Ritari J."/>
            <person name="Douillard F.P."/>
            <person name="Paul Ross R."/>
            <person name="Yang R."/>
            <person name="Briner A.E."/>
            <person name="Felis G.E."/>
            <person name="de Vos W.M."/>
            <person name="Barrangou R."/>
            <person name="Klaenhammer T.R."/>
            <person name="Caufield P.W."/>
            <person name="Cui Y."/>
            <person name="Zhang H."/>
            <person name="O'Toole P.W."/>
        </authorList>
    </citation>
    <scope>NUCLEOTIDE SEQUENCE [LARGE SCALE GENOMIC DNA]</scope>
    <source>
        <strain evidence="1 2">DSM 16991</strain>
    </source>
</reference>
<dbReference type="PATRIC" id="fig|1122147.4.peg.1033"/>
<evidence type="ECO:0000313" key="1">
    <source>
        <dbReference type="EMBL" id="KRM29175.1"/>
    </source>
</evidence>
<organism evidence="1 2">
    <name type="scientific">Schleiferilactobacillus harbinensis DSM 16991</name>
    <dbReference type="NCBI Taxonomy" id="1122147"/>
    <lineage>
        <taxon>Bacteria</taxon>
        <taxon>Bacillati</taxon>
        <taxon>Bacillota</taxon>
        <taxon>Bacilli</taxon>
        <taxon>Lactobacillales</taxon>
        <taxon>Lactobacillaceae</taxon>
        <taxon>Schleiferilactobacillus</taxon>
    </lineage>
</organism>
<dbReference type="Proteomes" id="UP000050949">
    <property type="component" value="Unassembled WGS sequence"/>
</dbReference>
<accession>A0A0R1XG92</accession>
<name>A0A0R1XG92_9LACO</name>
<sequence>MKKLKISIAIAAVVAVVFFLHTTLGAALNTAGHVLYWQVGGVAKPFGRVIIGAGQSLFWLRNMFF</sequence>
<gene>
    <name evidence="1" type="ORF">FC91_GL000996</name>
</gene>
<dbReference type="RefSeq" id="WP_027828728.1">
    <property type="nucleotide sequence ID" value="NZ_AUEH01000027.1"/>
</dbReference>